<dbReference type="InterPro" id="IPR030395">
    <property type="entry name" value="GP_PDE_dom"/>
</dbReference>
<accession>A0A094K2X8</accession>
<name>A0A094K2X8_9GAMM</name>
<dbReference type="GO" id="GO:0008081">
    <property type="term" value="F:phosphoric diester hydrolase activity"/>
    <property type="evidence" value="ECO:0007669"/>
    <property type="project" value="InterPro"/>
</dbReference>
<dbReference type="AlphaFoldDB" id="A0A094K2X8"/>
<sequence>MQLNLHKSAVTLIVSAGLLLSGCQSTSKPTEDLKPDPEQTALQQAFAARGFHRTPLGNINYMGDNACGGMQLQAHRGSIRYNENSINAVIDALDNQFRVVEIDVRLTNDDVWVIHHDKATGRADGTVDNQRRKIANINYKKQWGYLRERNLDTGQLTNTVPPSFLALAKAFRLSARHGQQLNIEIKGRAGKNAIEMLDYLAFKTLGEGQYFYSSLELDTLSKMRNINDTVPLYFIQRPALASLQQLSHDMQRGAGNDPLYERNKSLIEDFEDFGTRHYRERRYDNPKGFAQLKRKLQRNFGLVVDIRQYAKESARLTRLARANGVPLASYTVNGQSFHANLLSKLPQSQRPDYAIIDDTQYGFCRRYNLPPMQAYQGSSELTKQMAQLPQDLDLQRLSLLTTYFPQHLYPTIDGSLKSFGSQQAGPVDIPGQNTYIPVFLDTHAGPKQQQTEVDLTPADAIQIEIRQKQQD</sequence>
<dbReference type="GO" id="GO:0006629">
    <property type="term" value="P:lipid metabolic process"/>
    <property type="evidence" value="ECO:0007669"/>
    <property type="project" value="InterPro"/>
</dbReference>
<feature type="domain" description="GP-PDE" evidence="1">
    <location>
        <begin position="70"/>
        <end position="363"/>
    </location>
</feature>
<dbReference type="eggNOG" id="COG0584">
    <property type="taxonomic scope" value="Bacteria"/>
</dbReference>
<evidence type="ECO:0000259" key="1">
    <source>
        <dbReference type="PROSITE" id="PS51704"/>
    </source>
</evidence>
<gene>
    <name evidence="2" type="ORF">HR45_01190</name>
</gene>
<dbReference type="Pfam" id="PF03009">
    <property type="entry name" value="GDPD"/>
    <property type="match status" value="1"/>
</dbReference>
<evidence type="ECO:0000313" key="3">
    <source>
        <dbReference type="Proteomes" id="UP000029264"/>
    </source>
</evidence>
<keyword evidence="3" id="KW-1185">Reference proteome</keyword>
<dbReference type="SUPFAM" id="SSF51695">
    <property type="entry name" value="PLC-like phosphodiesterases"/>
    <property type="match status" value="1"/>
</dbReference>
<dbReference type="PANTHER" id="PTHR46211:SF14">
    <property type="entry name" value="GLYCEROPHOSPHODIESTER PHOSPHODIESTERASE"/>
    <property type="match status" value="1"/>
</dbReference>
<protein>
    <submittedName>
        <fullName evidence="2">Glycerophosphodiester phosphodiesterase</fullName>
    </submittedName>
</protein>
<evidence type="ECO:0000313" key="2">
    <source>
        <dbReference type="EMBL" id="KFZ39041.1"/>
    </source>
</evidence>
<dbReference type="Gene3D" id="3.20.20.190">
    <property type="entry name" value="Phosphatidylinositol (PI) phosphodiesterase"/>
    <property type="match status" value="1"/>
</dbReference>
<dbReference type="EMBL" id="JPEO01000001">
    <property type="protein sequence ID" value="KFZ39041.1"/>
    <property type="molecule type" value="Genomic_DNA"/>
</dbReference>
<dbReference type="STRING" id="1515746.HR45_01190"/>
<comment type="caution">
    <text evidence="2">The sequence shown here is derived from an EMBL/GenBank/DDBJ whole genome shotgun (WGS) entry which is preliminary data.</text>
</comment>
<dbReference type="Proteomes" id="UP000029264">
    <property type="component" value="Unassembled WGS sequence"/>
</dbReference>
<dbReference type="PROSITE" id="PS51257">
    <property type="entry name" value="PROKAR_LIPOPROTEIN"/>
    <property type="match status" value="1"/>
</dbReference>
<dbReference type="PANTHER" id="PTHR46211">
    <property type="entry name" value="GLYCEROPHOSPHORYL DIESTER PHOSPHODIESTERASE"/>
    <property type="match status" value="1"/>
</dbReference>
<proteinExistence type="predicted"/>
<organism evidence="2 3">
    <name type="scientific">Shewanella mangrovi</name>
    <dbReference type="NCBI Taxonomy" id="1515746"/>
    <lineage>
        <taxon>Bacteria</taxon>
        <taxon>Pseudomonadati</taxon>
        <taxon>Pseudomonadota</taxon>
        <taxon>Gammaproteobacteria</taxon>
        <taxon>Alteromonadales</taxon>
        <taxon>Shewanellaceae</taxon>
        <taxon>Shewanella</taxon>
    </lineage>
</organism>
<reference evidence="2 3" key="1">
    <citation type="submission" date="2014-06" db="EMBL/GenBank/DDBJ databases">
        <title>Shewanella sp. YQH10.</title>
        <authorList>
            <person name="Liu Y."/>
            <person name="Zeng R."/>
        </authorList>
    </citation>
    <scope>NUCLEOTIDE SEQUENCE [LARGE SCALE GENOMIC DNA]</scope>
    <source>
        <strain evidence="2 3">YQH10</strain>
    </source>
</reference>
<dbReference type="PROSITE" id="PS51704">
    <property type="entry name" value="GP_PDE"/>
    <property type="match status" value="1"/>
</dbReference>
<dbReference type="InterPro" id="IPR017946">
    <property type="entry name" value="PLC-like_Pdiesterase_TIM-brl"/>
</dbReference>